<evidence type="ECO:0000313" key="2">
    <source>
        <dbReference type="EMBL" id="GEP68116.1"/>
    </source>
</evidence>
<organism evidence="2 3">
    <name type="scientific">Cellulomonas soli</name>
    <dbReference type="NCBI Taxonomy" id="931535"/>
    <lineage>
        <taxon>Bacteria</taxon>
        <taxon>Bacillati</taxon>
        <taxon>Actinomycetota</taxon>
        <taxon>Actinomycetes</taxon>
        <taxon>Micrococcales</taxon>
        <taxon>Cellulomonadaceae</taxon>
        <taxon>Cellulomonas</taxon>
    </lineage>
</organism>
<dbReference type="AlphaFoldDB" id="A0A512PAC6"/>
<dbReference type="RefSeq" id="WP_223203440.1">
    <property type="nucleotide sequence ID" value="NZ_BAABBJ010000015.1"/>
</dbReference>
<evidence type="ECO:0000256" key="1">
    <source>
        <dbReference type="SAM" id="Phobius"/>
    </source>
</evidence>
<keyword evidence="1" id="KW-1133">Transmembrane helix</keyword>
<evidence type="ECO:0000313" key="3">
    <source>
        <dbReference type="Proteomes" id="UP000321798"/>
    </source>
</evidence>
<protein>
    <recommendedName>
        <fullName evidence="4">Prepilin-type N-terminal cleavage/methylation domain-containing protein</fullName>
    </recommendedName>
</protein>
<sequence>MRETRAPRPQDDAGYTLTELLVAMGVFSVVIALATSGLISLLTTTRGASDRADAQAQIRLGLADISKQMRSGNVLFSPKDEPGYVPSCQSATDGSDTGTCMRIYTQTFGAARCVQWQVLQVDPGSGGAQLRTRSWSLDWQTTSDVSDWRTVARGLSLDAAHLPFTLQGATTPYDRRLLQVTLLAHDEDKDRDVSIESSISGRNTSYGYDTGQCVPVPAE</sequence>
<reference evidence="2 3" key="1">
    <citation type="submission" date="2019-07" db="EMBL/GenBank/DDBJ databases">
        <title>Whole genome shotgun sequence of Cellulomonas soli NBRC 109434.</title>
        <authorList>
            <person name="Hosoyama A."/>
            <person name="Uohara A."/>
            <person name="Ohji S."/>
            <person name="Ichikawa N."/>
        </authorList>
    </citation>
    <scope>NUCLEOTIDE SEQUENCE [LARGE SCALE GENOMIC DNA]</scope>
    <source>
        <strain evidence="2 3">NBRC 109434</strain>
    </source>
</reference>
<feature type="transmembrane region" description="Helical" evidence="1">
    <location>
        <begin position="20"/>
        <end position="42"/>
    </location>
</feature>
<dbReference type="NCBIfam" id="TIGR02532">
    <property type="entry name" value="IV_pilin_GFxxxE"/>
    <property type="match status" value="1"/>
</dbReference>
<proteinExistence type="predicted"/>
<accession>A0A512PAC6</accession>
<dbReference type="Proteomes" id="UP000321798">
    <property type="component" value="Unassembled WGS sequence"/>
</dbReference>
<dbReference type="Pfam" id="PF07963">
    <property type="entry name" value="N_methyl"/>
    <property type="match status" value="1"/>
</dbReference>
<evidence type="ECO:0008006" key="4">
    <source>
        <dbReference type="Google" id="ProtNLM"/>
    </source>
</evidence>
<gene>
    <name evidence="2" type="ORF">CSO01_08310</name>
</gene>
<keyword evidence="1" id="KW-0812">Transmembrane</keyword>
<keyword evidence="3" id="KW-1185">Reference proteome</keyword>
<dbReference type="InterPro" id="IPR012902">
    <property type="entry name" value="N_methyl_site"/>
</dbReference>
<dbReference type="EMBL" id="BKAL01000002">
    <property type="protein sequence ID" value="GEP68116.1"/>
    <property type="molecule type" value="Genomic_DNA"/>
</dbReference>
<keyword evidence="1" id="KW-0472">Membrane</keyword>
<name>A0A512PAC6_9CELL</name>
<comment type="caution">
    <text evidence="2">The sequence shown here is derived from an EMBL/GenBank/DDBJ whole genome shotgun (WGS) entry which is preliminary data.</text>
</comment>